<dbReference type="InterPro" id="IPR027417">
    <property type="entry name" value="P-loop_NTPase"/>
</dbReference>
<keyword evidence="6" id="KW-0067">ATP-binding</keyword>
<reference evidence="12 13" key="1">
    <citation type="submission" date="2018-04" db="EMBL/GenBank/DDBJ databases">
        <title>Thalassorhabdus spongiae gen. nov., sp. nov., isolated from a marine sponge in South-West Iceland.</title>
        <authorList>
            <person name="Knobloch S."/>
            <person name="Daussin A."/>
            <person name="Johannsson R."/>
            <person name="Marteinsson V.T."/>
        </authorList>
    </citation>
    <scope>NUCLEOTIDE SEQUENCE [LARGE SCALE GENOMIC DNA]</scope>
    <source>
        <strain evidence="12 13">Hp12</strain>
    </source>
</reference>
<evidence type="ECO:0000256" key="7">
    <source>
        <dbReference type="ARBA" id="ARBA00023204"/>
    </source>
</evidence>
<dbReference type="Gene3D" id="3.40.50.300">
    <property type="entry name" value="P-loop containing nucleotide triphosphate hydrolases"/>
    <property type="match status" value="2"/>
</dbReference>
<dbReference type="PIRSF" id="PIRSF003128">
    <property type="entry name" value="RecN"/>
    <property type="match status" value="1"/>
</dbReference>
<evidence type="ECO:0000313" key="12">
    <source>
        <dbReference type="EMBL" id="PVZ71994.1"/>
    </source>
</evidence>
<organism evidence="12 13">
    <name type="scientific">Pelagibaculum spongiae</name>
    <dbReference type="NCBI Taxonomy" id="2080658"/>
    <lineage>
        <taxon>Bacteria</taxon>
        <taxon>Pseudomonadati</taxon>
        <taxon>Pseudomonadota</taxon>
        <taxon>Gammaproteobacteria</taxon>
        <taxon>Oceanospirillales</taxon>
        <taxon>Pelagibaculum</taxon>
    </lineage>
</organism>
<evidence type="ECO:0000256" key="9">
    <source>
        <dbReference type="PIRNR" id="PIRNR003128"/>
    </source>
</evidence>
<evidence type="ECO:0000256" key="6">
    <source>
        <dbReference type="ARBA" id="ARBA00022840"/>
    </source>
</evidence>
<dbReference type="SUPFAM" id="SSF52540">
    <property type="entry name" value="P-loop containing nucleoside triphosphate hydrolases"/>
    <property type="match status" value="2"/>
</dbReference>
<evidence type="ECO:0000256" key="2">
    <source>
        <dbReference type="ARBA" id="ARBA00009441"/>
    </source>
</evidence>
<dbReference type="FunFam" id="3.40.50.300:FF:000319">
    <property type="entry name" value="DNA repair protein RecN"/>
    <property type="match status" value="1"/>
</dbReference>
<dbReference type="PANTHER" id="PTHR11059">
    <property type="entry name" value="DNA REPAIR PROTEIN RECN"/>
    <property type="match status" value="1"/>
</dbReference>
<keyword evidence="4" id="KW-0547">Nucleotide-binding</keyword>
<feature type="domain" description="RecF/RecN/SMC N-terminal" evidence="11">
    <location>
        <begin position="2"/>
        <end position="509"/>
    </location>
</feature>
<evidence type="ECO:0000313" key="13">
    <source>
        <dbReference type="Proteomes" id="UP000244906"/>
    </source>
</evidence>
<evidence type="ECO:0000256" key="4">
    <source>
        <dbReference type="ARBA" id="ARBA00022741"/>
    </source>
</evidence>
<dbReference type="Proteomes" id="UP000244906">
    <property type="component" value="Unassembled WGS sequence"/>
</dbReference>
<dbReference type="InterPro" id="IPR004604">
    <property type="entry name" value="DNA_recomb/repair_RecN"/>
</dbReference>
<dbReference type="FunFam" id="3.40.50.300:FF:000356">
    <property type="entry name" value="DNA repair protein RecN"/>
    <property type="match status" value="1"/>
</dbReference>
<protein>
    <recommendedName>
        <fullName evidence="3 9">DNA repair protein RecN</fullName>
    </recommendedName>
    <alternativeName>
        <fullName evidence="8 9">Recombination protein N</fullName>
    </alternativeName>
</protein>
<evidence type="ECO:0000256" key="3">
    <source>
        <dbReference type="ARBA" id="ARBA00021315"/>
    </source>
</evidence>
<dbReference type="InterPro" id="IPR003395">
    <property type="entry name" value="RecF/RecN/SMC_N"/>
</dbReference>
<comment type="function">
    <text evidence="1 9">May be involved in recombinational repair of damaged DNA.</text>
</comment>
<keyword evidence="13" id="KW-1185">Reference proteome</keyword>
<dbReference type="GO" id="GO:0043590">
    <property type="term" value="C:bacterial nucleoid"/>
    <property type="evidence" value="ECO:0007669"/>
    <property type="project" value="TreeGrafter"/>
</dbReference>
<gene>
    <name evidence="12" type="ORF">DC094_02945</name>
</gene>
<keyword evidence="7 9" id="KW-0234">DNA repair</keyword>
<dbReference type="AlphaFoldDB" id="A0A2V1GY29"/>
<keyword evidence="10" id="KW-0175">Coiled coil</keyword>
<dbReference type="GO" id="GO:0009432">
    <property type="term" value="P:SOS response"/>
    <property type="evidence" value="ECO:0007669"/>
    <property type="project" value="TreeGrafter"/>
</dbReference>
<proteinExistence type="inferred from homology"/>
<dbReference type="PANTHER" id="PTHR11059:SF0">
    <property type="entry name" value="DNA REPAIR PROTEIN RECN"/>
    <property type="match status" value="1"/>
</dbReference>
<dbReference type="GO" id="GO:0005524">
    <property type="term" value="F:ATP binding"/>
    <property type="evidence" value="ECO:0007669"/>
    <property type="project" value="UniProtKB-KW"/>
</dbReference>
<sequence length="555" mass="62124">MLKLLNIQNFAIIDHLELDLQPGLTVLTGETGAGKSILLDALTLACGGRLEQNPVRPGAEKAEICASFELQQLPEAMQWLKDNEMDSDHECVLRRVITPEGRSRSWINGSLLPLAKVRDFSRYLLDIHGQHQHYLLLKREAQSELLDHSGKLLPQLQLVEQAWSNWQSQLKQLKALQNSIQTRGQRIEFLNFQLVDFNQLQLQTDEIAQLEQEQKKLSSVSMLATTAKSCGQQLDSSQRSLVNEIERLQAQLEPLKATETQFEPICQMLDSAHIQLAEAASELNHYSQSCNLDPQRLKFVDQRLSEIYSLAKRHRCAPELLNEIQQQLNDELIQLEQVDLNCEQLAEQIAALEQHYMLQAQQLSQSRQATAEQLSRKVSRMMGKLDLAKGQFAVALEAKPAGPSGLEQAEFLCTTNPGQPMGPISKIASGGELSRISLALQVSTIDSRSHTTLGFDEVDVGIGGATAETVGELLQELGKQQQVLCITHQPQVASRGDQHLKISKRSDQKNTYSRFDSLSSQQRIEEIARMLGGRKITRQGLQHATTLLEDALRSE</sequence>
<dbReference type="OrthoDB" id="9806954at2"/>
<dbReference type="GO" id="GO:0006310">
    <property type="term" value="P:DNA recombination"/>
    <property type="evidence" value="ECO:0007669"/>
    <property type="project" value="InterPro"/>
</dbReference>
<evidence type="ECO:0000256" key="8">
    <source>
        <dbReference type="ARBA" id="ARBA00033408"/>
    </source>
</evidence>
<dbReference type="EMBL" id="QDDL01000001">
    <property type="protein sequence ID" value="PVZ71994.1"/>
    <property type="molecule type" value="Genomic_DNA"/>
</dbReference>
<evidence type="ECO:0000256" key="10">
    <source>
        <dbReference type="SAM" id="Coils"/>
    </source>
</evidence>
<evidence type="ECO:0000256" key="5">
    <source>
        <dbReference type="ARBA" id="ARBA00022763"/>
    </source>
</evidence>
<dbReference type="NCBIfam" id="NF008121">
    <property type="entry name" value="PRK10869.1"/>
    <property type="match status" value="1"/>
</dbReference>
<comment type="similarity">
    <text evidence="2 9">Belongs to the RecN family.</text>
</comment>
<feature type="coiled-coil region" evidence="10">
    <location>
        <begin position="200"/>
        <end position="258"/>
    </location>
</feature>
<evidence type="ECO:0000256" key="1">
    <source>
        <dbReference type="ARBA" id="ARBA00003618"/>
    </source>
</evidence>
<accession>A0A2V1GY29</accession>
<dbReference type="RefSeq" id="WP_116685581.1">
    <property type="nucleotide sequence ID" value="NZ_CAWNYD010000001.1"/>
</dbReference>
<keyword evidence="5 9" id="KW-0227">DNA damage</keyword>
<evidence type="ECO:0000259" key="11">
    <source>
        <dbReference type="Pfam" id="PF02463"/>
    </source>
</evidence>
<name>A0A2V1GY29_9GAMM</name>
<feature type="coiled-coil region" evidence="10">
    <location>
        <begin position="321"/>
        <end position="362"/>
    </location>
</feature>
<dbReference type="GO" id="GO:0006281">
    <property type="term" value="P:DNA repair"/>
    <property type="evidence" value="ECO:0007669"/>
    <property type="project" value="UniProtKB-KW"/>
</dbReference>
<dbReference type="NCBIfam" id="TIGR00634">
    <property type="entry name" value="recN"/>
    <property type="match status" value="1"/>
</dbReference>
<dbReference type="Pfam" id="PF02463">
    <property type="entry name" value="SMC_N"/>
    <property type="match status" value="1"/>
</dbReference>
<dbReference type="CDD" id="cd03241">
    <property type="entry name" value="ABC_RecN"/>
    <property type="match status" value="2"/>
</dbReference>
<comment type="caution">
    <text evidence="12">The sequence shown here is derived from an EMBL/GenBank/DDBJ whole genome shotgun (WGS) entry which is preliminary data.</text>
</comment>